<dbReference type="InterPro" id="IPR008964">
    <property type="entry name" value="Invasin/intimin_cell_adhesion"/>
</dbReference>
<dbReference type="RefSeq" id="WP_149934075.1">
    <property type="nucleotide sequence ID" value="NZ_CAXKYC010000018.1"/>
</dbReference>
<reference evidence="3" key="1">
    <citation type="submission" date="2023-03" db="EMBL/GenBank/DDBJ databases">
        <title>DFI Biobank Strains.</title>
        <authorList>
            <person name="Mostad J."/>
            <person name="Paddock L."/>
            <person name="Medina S."/>
            <person name="Waligurski E."/>
            <person name="Barat B."/>
            <person name="Smith R."/>
            <person name="Burgo V."/>
            <person name="Metcalfe C."/>
            <person name="Woodson C."/>
            <person name="Sundararajan A."/>
            <person name="Ramaswamy R."/>
            <person name="Lin H."/>
            <person name="Pamer E.G."/>
        </authorList>
    </citation>
    <scope>NUCLEOTIDE SEQUENCE</scope>
    <source>
        <strain evidence="3">DFI.9.5</strain>
    </source>
</reference>
<evidence type="ECO:0000256" key="1">
    <source>
        <dbReference type="SAM" id="SignalP"/>
    </source>
</evidence>
<keyword evidence="1" id="KW-0732">Signal</keyword>
<evidence type="ECO:0000313" key="4">
    <source>
        <dbReference type="Proteomes" id="UP001221924"/>
    </source>
</evidence>
<evidence type="ECO:0000259" key="2">
    <source>
        <dbReference type="PROSITE" id="PS50978"/>
    </source>
</evidence>
<feature type="signal peptide" evidence="1">
    <location>
        <begin position="1"/>
        <end position="23"/>
    </location>
</feature>
<feature type="domain" description="NEAT" evidence="2">
    <location>
        <begin position="100"/>
        <end position="190"/>
    </location>
</feature>
<dbReference type="SMART" id="SM00635">
    <property type="entry name" value="BID_2"/>
    <property type="match status" value="2"/>
</dbReference>
<gene>
    <name evidence="3" type="ORF">PZH42_21250</name>
</gene>
<dbReference type="PROSITE" id="PS50978">
    <property type="entry name" value="NEAT"/>
    <property type="match status" value="1"/>
</dbReference>
<accession>A0AAW6M9B4</accession>
<dbReference type="EMBL" id="JARFID010000029">
    <property type="protein sequence ID" value="MDE8696637.1"/>
    <property type="molecule type" value="Genomic_DNA"/>
</dbReference>
<feature type="chain" id="PRO_5043352850" evidence="1">
    <location>
        <begin position="24"/>
        <end position="190"/>
    </location>
</feature>
<dbReference type="InterPro" id="IPR006635">
    <property type="entry name" value="NEAT_dom"/>
</dbReference>
<protein>
    <submittedName>
        <fullName evidence="3">Ig-like domain-containing protein</fullName>
    </submittedName>
</protein>
<comment type="caution">
    <text evidence="3">The sequence shown here is derived from an EMBL/GenBank/DDBJ whole genome shotgun (WGS) entry which is preliminary data.</text>
</comment>
<sequence length="190" mass="19704">MKKFNILKVMMMAVISISAMTFASCDNDDDEPVNTLKLNPAKVEIAPKATATVTIGSGMTPFTVRSSNTKVATVKTKGKTITITGVAEGSAVVKVTDKSKQTGQVIVTVKAASSSLTVDKKSAEMAVGKTVDVTVSKGTAPYTATVKDSKVATASVKDSKITIKGVKAGKTTVTVTDKNKKSATINVTVK</sequence>
<proteinExistence type="predicted"/>
<dbReference type="InterPro" id="IPR003343">
    <property type="entry name" value="Big_2"/>
</dbReference>
<name>A0AAW6M9B4_9BACE</name>
<dbReference type="AlphaFoldDB" id="A0AAW6M9B4"/>
<dbReference type="Proteomes" id="UP001221924">
    <property type="component" value="Unassembled WGS sequence"/>
</dbReference>
<organism evidence="3 4">
    <name type="scientific">Bacteroides cellulosilyticus</name>
    <dbReference type="NCBI Taxonomy" id="246787"/>
    <lineage>
        <taxon>Bacteria</taxon>
        <taxon>Pseudomonadati</taxon>
        <taxon>Bacteroidota</taxon>
        <taxon>Bacteroidia</taxon>
        <taxon>Bacteroidales</taxon>
        <taxon>Bacteroidaceae</taxon>
        <taxon>Bacteroides</taxon>
    </lineage>
</organism>
<dbReference type="Pfam" id="PF02368">
    <property type="entry name" value="Big_2"/>
    <property type="match status" value="2"/>
</dbReference>
<dbReference type="Gene3D" id="2.60.40.1080">
    <property type="match status" value="2"/>
</dbReference>
<dbReference type="SUPFAM" id="SSF49373">
    <property type="entry name" value="Invasin/intimin cell-adhesion fragments"/>
    <property type="match status" value="1"/>
</dbReference>
<evidence type="ECO:0000313" key="3">
    <source>
        <dbReference type="EMBL" id="MDE8696637.1"/>
    </source>
</evidence>
<dbReference type="PROSITE" id="PS51257">
    <property type="entry name" value="PROKAR_LIPOPROTEIN"/>
    <property type="match status" value="1"/>
</dbReference>